<comment type="caution">
    <text evidence="2">The sequence shown here is derived from an EMBL/GenBank/DDBJ whole genome shotgun (WGS) entry which is preliminary data.</text>
</comment>
<evidence type="ECO:0000313" key="3">
    <source>
        <dbReference type="Proteomes" id="UP000887013"/>
    </source>
</evidence>
<dbReference type="AlphaFoldDB" id="A0A8X6TPK7"/>
<dbReference type="Proteomes" id="UP000887013">
    <property type="component" value="Unassembled WGS sequence"/>
</dbReference>
<evidence type="ECO:0000313" key="2">
    <source>
        <dbReference type="EMBL" id="GFT33505.1"/>
    </source>
</evidence>
<keyword evidence="3" id="KW-1185">Reference proteome</keyword>
<feature type="transmembrane region" description="Helical" evidence="1">
    <location>
        <begin position="55"/>
        <end position="77"/>
    </location>
</feature>
<keyword evidence="1" id="KW-0472">Membrane</keyword>
<reference evidence="2" key="1">
    <citation type="submission" date="2020-08" db="EMBL/GenBank/DDBJ databases">
        <title>Multicomponent nature underlies the extraordinary mechanical properties of spider dragline silk.</title>
        <authorList>
            <person name="Kono N."/>
            <person name="Nakamura H."/>
            <person name="Mori M."/>
            <person name="Yoshida Y."/>
            <person name="Ohtoshi R."/>
            <person name="Malay A.D."/>
            <person name="Moran D.A.P."/>
            <person name="Tomita M."/>
            <person name="Numata K."/>
            <person name="Arakawa K."/>
        </authorList>
    </citation>
    <scope>NUCLEOTIDE SEQUENCE</scope>
</reference>
<accession>A0A8X6TPK7</accession>
<dbReference type="EMBL" id="BMAW01013352">
    <property type="protein sequence ID" value="GFT33505.1"/>
    <property type="molecule type" value="Genomic_DNA"/>
</dbReference>
<gene>
    <name evidence="2" type="ORF">NPIL_668921</name>
</gene>
<name>A0A8X6TPK7_NEPPI</name>
<feature type="transmembrane region" description="Helical" evidence="1">
    <location>
        <begin position="12"/>
        <end position="30"/>
    </location>
</feature>
<protein>
    <submittedName>
        <fullName evidence="2">Uncharacterized protein</fullName>
    </submittedName>
</protein>
<proteinExistence type="predicted"/>
<organism evidence="2 3">
    <name type="scientific">Nephila pilipes</name>
    <name type="common">Giant wood spider</name>
    <name type="synonym">Nephila maculata</name>
    <dbReference type="NCBI Taxonomy" id="299642"/>
    <lineage>
        <taxon>Eukaryota</taxon>
        <taxon>Metazoa</taxon>
        <taxon>Ecdysozoa</taxon>
        <taxon>Arthropoda</taxon>
        <taxon>Chelicerata</taxon>
        <taxon>Arachnida</taxon>
        <taxon>Araneae</taxon>
        <taxon>Araneomorphae</taxon>
        <taxon>Entelegynae</taxon>
        <taxon>Araneoidea</taxon>
        <taxon>Nephilidae</taxon>
        <taxon>Nephila</taxon>
    </lineage>
</organism>
<keyword evidence="1" id="KW-1133">Transmembrane helix</keyword>
<evidence type="ECO:0000256" key="1">
    <source>
        <dbReference type="SAM" id="Phobius"/>
    </source>
</evidence>
<sequence length="105" mass="11916">MIARTDSTDLKSVIAFIFCYISSAVAWYALRYKRKDINSLLESLRGINPTFNDKAINVLVFVDCCLPVIFAAIYTYAMSETEVLSSYSYGFDLKKILGSQNLNKY</sequence>
<keyword evidence="1" id="KW-0812">Transmembrane</keyword>